<dbReference type="Proteomes" id="UP000178272">
    <property type="component" value="Unassembled WGS sequence"/>
</dbReference>
<evidence type="ECO:0000313" key="2">
    <source>
        <dbReference type="Proteomes" id="UP000178272"/>
    </source>
</evidence>
<accession>A0A1G1V862</accession>
<sequence>MERVRPDVRLQGILTDEERRIGHAAIEPYLGIALDPEELADILLDEVMKRRWANPDGFQTDNTTSRDVIGQIKTTTRRPWLRRVKNEVAALSVVLPLTAGTILYSVDTVPKLIDIENSNKAALCTTLIEASKAKNQIEVVDPRKDQTACLRMIERYDSIAEDNNPLVMPKEKAARLGLVFGSLSLFGLSGYRLWNFGNLLIQGFRNFKSNRRKSTLPI</sequence>
<protein>
    <submittedName>
        <fullName evidence="1">Uncharacterized protein</fullName>
    </submittedName>
</protein>
<comment type="caution">
    <text evidence="1">The sequence shown here is derived from an EMBL/GenBank/DDBJ whole genome shotgun (WGS) entry which is preliminary data.</text>
</comment>
<gene>
    <name evidence="1" type="ORF">A3F61_00140</name>
</gene>
<organism evidence="1 2">
    <name type="scientific">Candidatus Blackburnbacteria bacterium RIFCSPHIGHO2_12_FULL_41_13b</name>
    <dbReference type="NCBI Taxonomy" id="1797517"/>
    <lineage>
        <taxon>Bacteria</taxon>
        <taxon>Candidatus Blackburniibacteriota</taxon>
    </lineage>
</organism>
<reference evidence="1 2" key="1">
    <citation type="journal article" date="2016" name="Nat. Commun.">
        <title>Thousands of microbial genomes shed light on interconnected biogeochemical processes in an aquifer system.</title>
        <authorList>
            <person name="Anantharaman K."/>
            <person name="Brown C.T."/>
            <person name="Hug L.A."/>
            <person name="Sharon I."/>
            <person name="Castelle C.J."/>
            <person name="Probst A.J."/>
            <person name="Thomas B.C."/>
            <person name="Singh A."/>
            <person name="Wilkins M.J."/>
            <person name="Karaoz U."/>
            <person name="Brodie E.L."/>
            <person name="Williams K.H."/>
            <person name="Hubbard S.S."/>
            <person name="Banfield J.F."/>
        </authorList>
    </citation>
    <scope>NUCLEOTIDE SEQUENCE [LARGE SCALE GENOMIC DNA]</scope>
</reference>
<name>A0A1G1V862_9BACT</name>
<evidence type="ECO:0000313" key="1">
    <source>
        <dbReference type="EMBL" id="OGY11497.1"/>
    </source>
</evidence>
<dbReference type="EMBL" id="MHCA01000036">
    <property type="protein sequence ID" value="OGY11497.1"/>
    <property type="molecule type" value="Genomic_DNA"/>
</dbReference>
<dbReference type="AlphaFoldDB" id="A0A1G1V862"/>
<proteinExistence type="predicted"/>